<dbReference type="EMBL" id="MIGZ01000020">
    <property type="protein sequence ID" value="ODQ95344.1"/>
    <property type="molecule type" value="Genomic_DNA"/>
</dbReference>
<evidence type="ECO:0000256" key="1">
    <source>
        <dbReference type="SAM" id="MobiDB-lite"/>
    </source>
</evidence>
<feature type="compositionally biased region" description="Pro residues" evidence="1">
    <location>
        <begin position="1"/>
        <end position="41"/>
    </location>
</feature>
<feature type="region of interest" description="Disordered" evidence="1">
    <location>
        <begin position="1"/>
        <end position="52"/>
    </location>
</feature>
<dbReference type="InterPro" id="IPR026004">
    <property type="entry name" value="Septum_form"/>
</dbReference>
<dbReference type="Proteomes" id="UP000094243">
    <property type="component" value="Unassembled WGS sequence"/>
</dbReference>
<keyword evidence="2" id="KW-0472">Membrane</keyword>
<gene>
    <name evidence="4" type="ORF">BHQ17_05440</name>
</gene>
<dbReference type="AlphaFoldDB" id="A0A1E3RZS6"/>
<reference evidence="5" key="1">
    <citation type="submission" date="2016-09" db="EMBL/GenBank/DDBJ databases">
        <authorList>
            <person name="Greninger A.L."/>
            <person name="Jerome K.R."/>
            <person name="Mcnair B."/>
            <person name="Wallis C."/>
            <person name="Fang F."/>
        </authorList>
    </citation>
    <scope>NUCLEOTIDE SEQUENCE [LARGE SCALE GENOMIC DNA]</scope>
    <source>
        <strain evidence="5">M7</strain>
    </source>
</reference>
<protein>
    <submittedName>
        <fullName evidence="4">Septum formation family protein</fullName>
    </submittedName>
</protein>
<feature type="transmembrane region" description="Helical" evidence="2">
    <location>
        <begin position="59"/>
        <end position="85"/>
    </location>
</feature>
<dbReference type="SUPFAM" id="SSF81995">
    <property type="entry name" value="beta-sandwich domain of Sec23/24"/>
    <property type="match status" value="1"/>
</dbReference>
<organism evidence="4 5">
    <name type="scientific">Mycolicibacterium holsaticum</name>
    <dbReference type="NCBI Taxonomy" id="152142"/>
    <lineage>
        <taxon>Bacteria</taxon>
        <taxon>Bacillati</taxon>
        <taxon>Actinomycetota</taxon>
        <taxon>Actinomycetes</taxon>
        <taxon>Mycobacteriales</taxon>
        <taxon>Mycobacteriaceae</taxon>
        <taxon>Mycolicibacterium</taxon>
    </lineage>
</organism>
<dbReference type="RefSeq" id="WP_069404210.1">
    <property type="nucleotide sequence ID" value="NZ_JBHRZJ010000007.1"/>
</dbReference>
<feature type="domain" description="Septum formation-related" evidence="3">
    <location>
        <begin position="95"/>
        <end position="188"/>
    </location>
</feature>
<evidence type="ECO:0000313" key="5">
    <source>
        <dbReference type="Proteomes" id="UP000094243"/>
    </source>
</evidence>
<evidence type="ECO:0000313" key="4">
    <source>
        <dbReference type="EMBL" id="ODQ95344.1"/>
    </source>
</evidence>
<comment type="caution">
    <text evidence="4">The sequence shown here is derived from an EMBL/GenBank/DDBJ whole genome shotgun (WGS) entry which is preliminary data.</text>
</comment>
<sequence length="202" mass="21089">MTTPPGQPPPYGPPPSPYGGQPYPPPPGQPYPPPPPPPYSQPPGGYQPQQKPNSKSNKVLLIVLGVIVGLIVLVVGGSIALFLIVGKDTVTATDVKVGDCLKEIPDGARVLTVQTTGCDEPHAGEVFAVLLMPDGDFPGQNAIDDYADKCSPELASYSPAAMEDDSIQMYVLYPTAETWAAGDRAVTCIATLDPPRAGTIKG</sequence>
<proteinExistence type="predicted"/>
<dbReference type="Pfam" id="PF13845">
    <property type="entry name" value="Septum_form"/>
    <property type="match status" value="1"/>
</dbReference>
<keyword evidence="2" id="KW-1133">Transmembrane helix</keyword>
<evidence type="ECO:0000256" key="2">
    <source>
        <dbReference type="SAM" id="Phobius"/>
    </source>
</evidence>
<name>A0A1E3RZS6_9MYCO</name>
<dbReference type="OrthoDB" id="3628931at2"/>
<accession>A0A1E3RZS6</accession>
<keyword evidence="5" id="KW-1185">Reference proteome</keyword>
<evidence type="ECO:0000259" key="3">
    <source>
        <dbReference type="Pfam" id="PF13845"/>
    </source>
</evidence>
<keyword evidence="2" id="KW-0812">Transmembrane</keyword>